<evidence type="ECO:0000256" key="7">
    <source>
        <dbReference type="ARBA" id="ARBA00022824"/>
    </source>
</evidence>
<protein>
    <submittedName>
        <fullName evidence="15">Putative cytochrome P450 6a14</fullName>
    </submittedName>
</protein>
<dbReference type="GO" id="GO:0004497">
    <property type="term" value="F:monooxygenase activity"/>
    <property type="evidence" value="ECO:0007669"/>
    <property type="project" value="UniProtKB-KW"/>
</dbReference>
<dbReference type="InterPro" id="IPR002401">
    <property type="entry name" value="Cyt_P450_E_grp-I"/>
</dbReference>
<keyword evidence="9 14" id="KW-0560">Oxidoreductase</keyword>
<sequence length="283" mass="32750">MRMQVNCPLHVFAELCPRLAKWCGVQVISQEPLYYFKEVVLQIIEHRKKTGQTRNDFLQFMMDTTKEDAQEQKEDIRNGRDYVKDKSNKKISSKGLTLDEAVAQSVSFFIAGYDTMASTVSFVTYLLALHPEIQNRTFEEIREVLQEKKGELTYEALQEMKYLDNVICESMRLYPAVPRLERTATADCTLGDTGIKIHKGMVIIIPTYALHKDPKLFEDPEKFDPDRFLPEERAKRDPYSYIPFGDGPRYCLGMKYALMQVKVCIVCVVANFKILRCPETKVM</sequence>
<organism evidence="15 16">
    <name type="scientific">Araneus ventricosus</name>
    <name type="common">Orbweaver spider</name>
    <name type="synonym">Epeira ventricosa</name>
    <dbReference type="NCBI Taxonomy" id="182803"/>
    <lineage>
        <taxon>Eukaryota</taxon>
        <taxon>Metazoa</taxon>
        <taxon>Ecdysozoa</taxon>
        <taxon>Arthropoda</taxon>
        <taxon>Chelicerata</taxon>
        <taxon>Arachnida</taxon>
        <taxon>Araneae</taxon>
        <taxon>Araneomorphae</taxon>
        <taxon>Entelegynae</taxon>
        <taxon>Araneoidea</taxon>
        <taxon>Araneidae</taxon>
        <taxon>Araneus</taxon>
    </lineage>
</organism>
<keyword evidence="10 13" id="KW-0408">Iron</keyword>
<accession>A0A4Y2KJG9</accession>
<evidence type="ECO:0000313" key="16">
    <source>
        <dbReference type="Proteomes" id="UP000499080"/>
    </source>
</evidence>
<evidence type="ECO:0000256" key="2">
    <source>
        <dbReference type="ARBA" id="ARBA00004174"/>
    </source>
</evidence>
<dbReference type="InterPro" id="IPR017972">
    <property type="entry name" value="Cyt_P450_CS"/>
</dbReference>
<evidence type="ECO:0000256" key="11">
    <source>
        <dbReference type="ARBA" id="ARBA00023033"/>
    </source>
</evidence>
<dbReference type="PANTHER" id="PTHR24292:SF54">
    <property type="entry name" value="CYP9F3-RELATED"/>
    <property type="match status" value="1"/>
</dbReference>
<dbReference type="AlphaFoldDB" id="A0A4Y2KJG9"/>
<evidence type="ECO:0000256" key="5">
    <source>
        <dbReference type="ARBA" id="ARBA00022617"/>
    </source>
</evidence>
<comment type="caution">
    <text evidence="15">The sequence shown here is derived from an EMBL/GenBank/DDBJ whole genome shotgun (WGS) entry which is preliminary data.</text>
</comment>
<keyword evidence="8" id="KW-0492">Microsome</keyword>
<dbReference type="GO" id="GO:0005789">
    <property type="term" value="C:endoplasmic reticulum membrane"/>
    <property type="evidence" value="ECO:0007669"/>
    <property type="project" value="UniProtKB-SubCell"/>
</dbReference>
<dbReference type="Pfam" id="PF00067">
    <property type="entry name" value="p450"/>
    <property type="match status" value="1"/>
</dbReference>
<dbReference type="InterPro" id="IPR036396">
    <property type="entry name" value="Cyt_P450_sf"/>
</dbReference>
<proteinExistence type="inferred from homology"/>
<evidence type="ECO:0000256" key="1">
    <source>
        <dbReference type="ARBA" id="ARBA00001971"/>
    </source>
</evidence>
<evidence type="ECO:0000256" key="9">
    <source>
        <dbReference type="ARBA" id="ARBA00023002"/>
    </source>
</evidence>
<keyword evidence="7" id="KW-0256">Endoplasmic reticulum</keyword>
<gene>
    <name evidence="15" type="primary">Cyp6a13_1</name>
    <name evidence="15" type="ORF">AVEN_15135_1</name>
</gene>
<dbReference type="PROSITE" id="PS00086">
    <property type="entry name" value="CYTOCHROME_P450"/>
    <property type="match status" value="1"/>
</dbReference>
<reference evidence="15 16" key="1">
    <citation type="journal article" date="2019" name="Sci. Rep.">
        <title>Orb-weaving spider Araneus ventricosus genome elucidates the spidroin gene catalogue.</title>
        <authorList>
            <person name="Kono N."/>
            <person name="Nakamura H."/>
            <person name="Ohtoshi R."/>
            <person name="Moran D.A.P."/>
            <person name="Shinohara A."/>
            <person name="Yoshida Y."/>
            <person name="Fujiwara M."/>
            <person name="Mori M."/>
            <person name="Tomita M."/>
            <person name="Arakawa K."/>
        </authorList>
    </citation>
    <scope>NUCLEOTIDE SEQUENCE [LARGE SCALE GENOMIC DNA]</scope>
</reference>
<dbReference type="GO" id="GO:0005506">
    <property type="term" value="F:iron ion binding"/>
    <property type="evidence" value="ECO:0007669"/>
    <property type="project" value="InterPro"/>
</dbReference>
<dbReference type="PANTHER" id="PTHR24292">
    <property type="entry name" value="CYTOCHROME P450"/>
    <property type="match status" value="1"/>
</dbReference>
<keyword evidence="11 14" id="KW-0503">Monooxygenase</keyword>
<comment type="subcellular location">
    <subcellularLocation>
        <location evidence="3">Endoplasmic reticulum membrane</location>
        <topology evidence="3">Peripheral membrane protein</topology>
    </subcellularLocation>
    <subcellularLocation>
        <location evidence="2">Microsome membrane</location>
        <topology evidence="2">Peripheral membrane protein</topology>
    </subcellularLocation>
</comment>
<evidence type="ECO:0000256" key="6">
    <source>
        <dbReference type="ARBA" id="ARBA00022723"/>
    </source>
</evidence>
<evidence type="ECO:0000313" key="15">
    <source>
        <dbReference type="EMBL" id="GBN02199.1"/>
    </source>
</evidence>
<dbReference type="PRINTS" id="PR00463">
    <property type="entry name" value="EP450I"/>
</dbReference>
<evidence type="ECO:0000256" key="4">
    <source>
        <dbReference type="ARBA" id="ARBA00010617"/>
    </source>
</evidence>
<dbReference type="Gene3D" id="1.10.630.10">
    <property type="entry name" value="Cytochrome P450"/>
    <property type="match status" value="1"/>
</dbReference>
<dbReference type="GO" id="GO:0016705">
    <property type="term" value="F:oxidoreductase activity, acting on paired donors, with incorporation or reduction of molecular oxygen"/>
    <property type="evidence" value="ECO:0007669"/>
    <property type="project" value="InterPro"/>
</dbReference>
<evidence type="ECO:0000256" key="14">
    <source>
        <dbReference type="RuleBase" id="RU000461"/>
    </source>
</evidence>
<keyword evidence="16" id="KW-1185">Reference proteome</keyword>
<dbReference type="SUPFAM" id="SSF48264">
    <property type="entry name" value="Cytochrome P450"/>
    <property type="match status" value="1"/>
</dbReference>
<evidence type="ECO:0000256" key="3">
    <source>
        <dbReference type="ARBA" id="ARBA00004406"/>
    </source>
</evidence>
<feature type="binding site" description="axial binding residue" evidence="13">
    <location>
        <position position="251"/>
    </location>
    <ligand>
        <name>heme</name>
        <dbReference type="ChEBI" id="CHEBI:30413"/>
    </ligand>
    <ligandPart>
        <name>Fe</name>
        <dbReference type="ChEBI" id="CHEBI:18248"/>
    </ligandPart>
</feature>
<keyword evidence="5 13" id="KW-0349">Heme</keyword>
<dbReference type="Proteomes" id="UP000499080">
    <property type="component" value="Unassembled WGS sequence"/>
</dbReference>
<keyword evidence="12" id="KW-0472">Membrane</keyword>
<dbReference type="PRINTS" id="PR00385">
    <property type="entry name" value="P450"/>
</dbReference>
<evidence type="ECO:0000256" key="8">
    <source>
        <dbReference type="ARBA" id="ARBA00022848"/>
    </source>
</evidence>
<comment type="similarity">
    <text evidence="4 14">Belongs to the cytochrome P450 family.</text>
</comment>
<dbReference type="OrthoDB" id="7779621at2759"/>
<comment type="cofactor">
    <cofactor evidence="1 13">
        <name>heme</name>
        <dbReference type="ChEBI" id="CHEBI:30413"/>
    </cofactor>
</comment>
<evidence type="ECO:0000256" key="12">
    <source>
        <dbReference type="ARBA" id="ARBA00023136"/>
    </source>
</evidence>
<dbReference type="GO" id="GO:0020037">
    <property type="term" value="F:heme binding"/>
    <property type="evidence" value="ECO:0007669"/>
    <property type="project" value="InterPro"/>
</dbReference>
<evidence type="ECO:0000256" key="13">
    <source>
        <dbReference type="PIRSR" id="PIRSR602401-1"/>
    </source>
</evidence>
<dbReference type="EMBL" id="BGPR01004685">
    <property type="protein sequence ID" value="GBN02199.1"/>
    <property type="molecule type" value="Genomic_DNA"/>
</dbReference>
<evidence type="ECO:0000256" key="10">
    <source>
        <dbReference type="ARBA" id="ARBA00023004"/>
    </source>
</evidence>
<keyword evidence="6 13" id="KW-0479">Metal-binding</keyword>
<dbReference type="InterPro" id="IPR001128">
    <property type="entry name" value="Cyt_P450"/>
</dbReference>
<name>A0A4Y2KJG9_ARAVE</name>
<dbReference type="InterPro" id="IPR050476">
    <property type="entry name" value="Insect_CytP450_Detox"/>
</dbReference>
<dbReference type="FunFam" id="1.10.630.10:FF:000182">
    <property type="entry name" value="Cytochrome P450 3A4"/>
    <property type="match status" value="1"/>
</dbReference>